<dbReference type="RefSeq" id="WP_046525786.1">
    <property type="nucleotide sequence ID" value="NZ_LAYY01000045.1"/>
</dbReference>
<organism evidence="2 3">
    <name type="scientific">Mesobacillus campisalis</name>
    <dbReference type="NCBI Taxonomy" id="1408103"/>
    <lineage>
        <taxon>Bacteria</taxon>
        <taxon>Bacillati</taxon>
        <taxon>Bacillota</taxon>
        <taxon>Bacilli</taxon>
        <taxon>Bacillales</taxon>
        <taxon>Bacillaceae</taxon>
        <taxon>Mesobacillus</taxon>
    </lineage>
</organism>
<reference evidence="2 3" key="1">
    <citation type="submission" date="2015-04" db="EMBL/GenBank/DDBJ databases">
        <title>Taxonomic description and genome sequence of Bacillus campisalis sp. nov., a novel member of the genus Bacillus isolated from solar saltern.</title>
        <authorList>
            <person name="Mathan Kumar R."/>
            <person name="Kaur G."/>
            <person name="Kumar A."/>
            <person name="Singh N.K."/>
            <person name="Kaur N."/>
            <person name="Kumar N."/>
            <person name="Mayilraj S."/>
        </authorList>
    </citation>
    <scope>NUCLEOTIDE SEQUENCE [LARGE SCALE GENOMIC DNA]</scope>
    <source>
        <strain evidence="2 3">SA2-6</strain>
    </source>
</reference>
<dbReference type="AlphaFoldDB" id="A0A0M2SN41"/>
<dbReference type="InterPro" id="IPR011426">
    <property type="entry name" value="CamS"/>
</dbReference>
<evidence type="ECO:0000313" key="3">
    <source>
        <dbReference type="Proteomes" id="UP000034166"/>
    </source>
</evidence>
<proteinExistence type="predicted"/>
<evidence type="ECO:0008006" key="4">
    <source>
        <dbReference type="Google" id="ProtNLM"/>
    </source>
</evidence>
<dbReference type="PATRIC" id="fig|1408103.3.peg.4716"/>
<dbReference type="Proteomes" id="UP000034166">
    <property type="component" value="Unassembled WGS sequence"/>
</dbReference>
<evidence type="ECO:0000313" key="2">
    <source>
        <dbReference type="EMBL" id="KKK36064.1"/>
    </source>
</evidence>
<keyword evidence="3" id="KW-1185">Reference proteome</keyword>
<dbReference type="PROSITE" id="PS51257">
    <property type="entry name" value="PROKAR_LIPOPROTEIN"/>
    <property type="match status" value="1"/>
</dbReference>
<dbReference type="EMBL" id="LAYY01000045">
    <property type="protein sequence ID" value="KKK36064.1"/>
    <property type="molecule type" value="Genomic_DNA"/>
</dbReference>
<dbReference type="CDD" id="cd13441">
    <property type="entry name" value="CamS_repeat_1"/>
    <property type="match status" value="1"/>
</dbReference>
<name>A0A0M2SN41_9BACI</name>
<comment type="caution">
    <text evidence="2">The sequence shown here is derived from an EMBL/GenBank/DDBJ whole genome shotgun (WGS) entry which is preliminary data.</text>
</comment>
<evidence type="ECO:0000256" key="1">
    <source>
        <dbReference type="SAM" id="SignalP"/>
    </source>
</evidence>
<dbReference type="Pfam" id="PF07537">
    <property type="entry name" value="CamS"/>
    <property type="match status" value="1"/>
</dbReference>
<dbReference type="OrthoDB" id="9795361at2"/>
<sequence>MKKWLQMTAVSVVLLLSACAPNFQQEDRVVQEKDDENNEKAIIPKYKISENFYRTIMPFEPSEARGMVVNNLNTRYDIHEFETGLMRIAQNSFDTNKYVFKEGQYLDSQTVASWLSRKYTAEQLKDKEMKEEDNVGLNPVDPGKGDLHDRNKKNPIYLAHILEHNYLEEVNGKKGTYQLGGVVIGLALNSVHYYRLEDYGAVYETKIDHAELEREGKKIAGEVVKRLRQMEELKSVPITIALFEQESRSSVTPGNFFAYAEVPRGSSNLGGWQEVRENYVLFPSSEAEQNHRDDMTWFSNFKQDVEEYFPNFNGVVGKGFYLDGQLQDLNINIPIQFYGKSEAIGFTQYVTGLVMEHFPAYVSVQVSVSSVNGQEALIVRKPNQDEPFVHVYQ</sequence>
<gene>
    <name evidence="2" type="ORF">WQ57_21440</name>
</gene>
<feature type="chain" id="PRO_5005641816" description="Calcium ABC transporter ATPase" evidence="1">
    <location>
        <begin position="26"/>
        <end position="393"/>
    </location>
</feature>
<protein>
    <recommendedName>
        <fullName evidence="4">Calcium ABC transporter ATPase</fullName>
    </recommendedName>
</protein>
<dbReference type="Gene3D" id="3.10.570.10">
    <property type="entry name" value="sex pheromone staph- cam373 precursor domain"/>
    <property type="match status" value="1"/>
</dbReference>
<keyword evidence="1" id="KW-0732">Signal</keyword>
<feature type="signal peptide" evidence="1">
    <location>
        <begin position="1"/>
        <end position="25"/>
    </location>
</feature>
<dbReference type="PIRSF" id="PIRSF012509">
    <property type="entry name" value="CamS"/>
    <property type="match status" value="1"/>
</dbReference>
<dbReference type="CDD" id="cd13440">
    <property type="entry name" value="CamS_repeat_2"/>
    <property type="match status" value="1"/>
</dbReference>
<accession>A0A0M2SN41</accession>